<proteinExistence type="predicted"/>
<protein>
    <submittedName>
        <fullName evidence="1">Uncharacterized protein</fullName>
    </submittedName>
</protein>
<organism evidence="1 2">
    <name type="scientific">Candidatus Uhrbacteria bacterium GW2011_GWA2_52_8d</name>
    <dbReference type="NCBI Taxonomy" id="1618979"/>
    <lineage>
        <taxon>Bacteria</taxon>
        <taxon>Candidatus Uhriibacteriota</taxon>
    </lineage>
</organism>
<gene>
    <name evidence="1" type="ORF">UY76_C0034G0012</name>
</gene>
<comment type="caution">
    <text evidence="1">The sequence shown here is derived from an EMBL/GenBank/DDBJ whole genome shotgun (WGS) entry which is preliminary data.</text>
</comment>
<dbReference type="EMBL" id="LCRH01000034">
    <property type="protein sequence ID" value="KKW32270.1"/>
    <property type="molecule type" value="Genomic_DNA"/>
</dbReference>
<reference evidence="1 2" key="1">
    <citation type="journal article" date="2015" name="Nature">
        <title>rRNA introns, odd ribosomes, and small enigmatic genomes across a large radiation of phyla.</title>
        <authorList>
            <person name="Brown C.T."/>
            <person name="Hug L.A."/>
            <person name="Thomas B.C."/>
            <person name="Sharon I."/>
            <person name="Castelle C.J."/>
            <person name="Singh A."/>
            <person name="Wilkins M.J."/>
            <person name="Williams K.H."/>
            <person name="Banfield J.F."/>
        </authorList>
    </citation>
    <scope>NUCLEOTIDE SEQUENCE [LARGE SCALE GENOMIC DNA]</scope>
</reference>
<dbReference type="AlphaFoldDB" id="A0A0G1XN27"/>
<evidence type="ECO:0000313" key="1">
    <source>
        <dbReference type="EMBL" id="KKW32270.1"/>
    </source>
</evidence>
<evidence type="ECO:0000313" key="2">
    <source>
        <dbReference type="Proteomes" id="UP000034054"/>
    </source>
</evidence>
<sequence>MSRASSPDLFIRAAYTLVDDSYGFESFDFTQANLTAQLLVKGWRSWMNEVFSLEVPSRGGVADLHVHADGGWHGLLILLYPWDPHTAQEERERQLSTLLFRLNPQVEERYRPTFAVRVDPNEDGGMNMTVLLAEMNMLHICNTHRLRKGMRQLGGGQNVLTRGDSPQAELGRKLWGAFV</sequence>
<accession>A0A0G1XN27</accession>
<name>A0A0G1XN27_9BACT</name>
<dbReference type="Proteomes" id="UP000034054">
    <property type="component" value="Unassembled WGS sequence"/>
</dbReference>